<organism evidence="4 5">
    <name type="scientific">Penicillium nalgiovense</name>
    <dbReference type="NCBI Taxonomy" id="60175"/>
    <lineage>
        <taxon>Eukaryota</taxon>
        <taxon>Fungi</taxon>
        <taxon>Dikarya</taxon>
        <taxon>Ascomycota</taxon>
        <taxon>Pezizomycotina</taxon>
        <taxon>Eurotiomycetes</taxon>
        <taxon>Eurotiomycetidae</taxon>
        <taxon>Eurotiales</taxon>
        <taxon>Aspergillaceae</taxon>
        <taxon>Penicillium</taxon>
    </lineage>
</organism>
<dbReference type="InterPro" id="IPR016135">
    <property type="entry name" value="UBQ-conjugating_enzyme/RWD"/>
</dbReference>
<feature type="compositionally biased region" description="Basic and acidic residues" evidence="1">
    <location>
        <begin position="287"/>
        <end position="314"/>
    </location>
</feature>
<evidence type="ECO:0000256" key="2">
    <source>
        <dbReference type="SAM" id="Phobius"/>
    </source>
</evidence>
<dbReference type="FunFam" id="3.10.110.10:FF:000075">
    <property type="entry name" value="RWD domain-containing protein (Gir2)"/>
    <property type="match status" value="1"/>
</dbReference>
<dbReference type="STRING" id="60175.A0A1V6ZA59"/>
<reference evidence="5" key="1">
    <citation type="journal article" date="2017" name="Nat. Microbiol.">
        <title>Global analysis of biosynthetic gene clusters reveals vast potential of secondary metabolite production in Penicillium species.</title>
        <authorList>
            <person name="Nielsen J.C."/>
            <person name="Grijseels S."/>
            <person name="Prigent S."/>
            <person name="Ji B."/>
            <person name="Dainat J."/>
            <person name="Nielsen K.F."/>
            <person name="Frisvad J.C."/>
            <person name="Workman M."/>
            <person name="Nielsen J."/>
        </authorList>
    </citation>
    <scope>NUCLEOTIDE SEQUENCE [LARGE SCALE GENOMIC DNA]</scope>
    <source>
        <strain evidence="5">IBT 13039</strain>
    </source>
</reference>
<feature type="domain" description="RWD" evidence="3">
    <location>
        <begin position="109"/>
        <end position="239"/>
    </location>
</feature>
<feature type="region of interest" description="Disordered" evidence="1">
    <location>
        <begin position="287"/>
        <end position="317"/>
    </location>
</feature>
<evidence type="ECO:0000259" key="3">
    <source>
        <dbReference type="PROSITE" id="PS50908"/>
    </source>
</evidence>
<proteinExistence type="predicted"/>
<dbReference type="SUPFAM" id="SSF54495">
    <property type="entry name" value="UBC-like"/>
    <property type="match status" value="1"/>
</dbReference>
<keyword evidence="2" id="KW-0472">Membrane</keyword>
<feature type="transmembrane region" description="Helical" evidence="2">
    <location>
        <begin position="29"/>
        <end position="52"/>
    </location>
</feature>
<protein>
    <recommendedName>
        <fullName evidence="3">RWD domain-containing protein</fullName>
    </recommendedName>
</protein>
<dbReference type="Pfam" id="PF05773">
    <property type="entry name" value="RWD"/>
    <property type="match status" value="1"/>
</dbReference>
<dbReference type="AlphaFoldDB" id="A0A1V6ZA59"/>
<accession>A0A1V6ZA59</accession>
<sequence length="347" mass="39243">MGIALYKVHLQVTGPRVGDDGELIYSRDLAWATFVALIWFALQSFFPSWLILRHLRGLLRKKVFQSIQLEPLSSPHEVFPEESAPPALKSLPLQSAGGSTAMGREDQIEEREVLDSIFPDEITDGSNSLFILAHSETWHLDISETSYRVSITLDALEYDGDEREQPVICLEVSYPEDYPDVGPNLGISSPPNAVKHPRLDVQEDRDLLMESLQLTIEENLGMPMIFTLVSALKESAELLMTERANAIQAEIEEAAAKREEEENRKFHGTAVTVQSFLEWSAKFKKEQEEEELRAREEKESEDKKKKTTKEEKKLTGRQLWESGLAKGDYDEEDDDALPAVEKLKVAA</sequence>
<evidence type="ECO:0000313" key="5">
    <source>
        <dbReference type="Proteomes" id="UP000191691"/>
    </source>
</evidence>
<name>A0A1V6ZA59_PENNA</name>
<dbReference type="InterPro" id="IPR040213">
    <property type="entry name" value="GIR2-like"/>
</dbReference>
<evidence type="ECO:0000313" key="4">
    <source>
        <dbReference type="EMBL" id="OQE96556.1"/>
    </source>
</evidence>
<dbReference type="CDD" id="cd23823">
    <property type="entry name" value="RWD_GCN2"/>
    <property type="match status" value="1"/>
</dbReference>
<dbReference type="EMBL" id="MOOB01000001">
    <property type="protein sequence ID" value="OQE96556.1"/>
    <property type="molecule type" value="Genomic_DNA"/>
</dbReference>
<gene>
    <name evidence="4" type="ORF">PENNAL_c0001G00092</name>
</gene>
<comment type="caution">
    <text evidence="4">The sequence shown here is derived from an EMBL/GenBank/DDBJ whole genome shotgun (WGS) entry which is preliminary data.</text>
</comment>
<keyword evidence="5" id="KW-1185">Reference proteome</keyword>
<keyword evidence="2" id="KW-0812">Transmembrane</keyword>
<dbReference type="Proteomes" id="UP000191691">
    <property type="component" value="Unassembled WGS sequence"/>
</dbReference>
<dbReference type="PANTHER" id="PTHR12292">
    <property type="entry name" value="RWD DOMAIN-CONTAINING PROTEIN"/>
    <property type="match status" value="1"/>
</dbReference>
<dbReference type="SMART" id="SM00591">
    <property type="entry name" value="RWD"/>
    <property type="match status" value="1"/>
</dbReference>
<dbReference type="InterPro" id="IPR006575">
    <property type="entry name" value="RWD_dom"/>
</dbReference>
<dbReference type="PROSITE" id="PS50908">
    <property type="entry name" value="RWD"/>
    <property type="match status" value="1"/>
</dbReference>
<dbReference type="Gene3D" id="3.10.110.10">
    <property type="entry name" value="Ubiquitin Conjugating Enzyme"/>
    <property type="match status" value="1"/>
</dbReference>
<keyword evidence="2" id="KW-1133">Transmembrane helix</keyword>
<evidence type="ECO:0000256" key="1">
    <source>
        <dbReference type="SAM" id="MobiDB-lite"/>
    </source>
</evidence>